<gene>
    <name evidence="2" type="ORF">ES332_A01G130200v1</name>
</gene>
<sequence>MPHPGGSALGANDESWPSQNWMPDGQTWLGPSRDAAVRTYLQPNMGVVSIRGPHTVHMPAGPHSFGFHGSRPINHGLYMNYGHSGRMVGRNVEHVDLGYSYGARPRSPIGVDPSCGPSGSVRPRLSSGPNCSEPNANCVRFSKVPWRIKPRARVFDVESSQYDSSQFVGIPPRVPEFRASNFSDATAYDSNFDNNESYVPLPVGSSS</sequence>
<evidence type="ECO:0000256" key="1">
    <source>
        <dbReference type="SAM" id="MobiDB-lite"/>
    </source>
</evidence>
<dbReference type="AlphaFoldDB" id="A0A5D2RQ11"/>
<dbReference type="Proteomes" id="UP000322667">
    <property type="component" value="Chromosome A01"/>
</dbReference>
<feature type="region of interest" description="Disordered" evidence="1">
    <location>
        <begin position="1"/>
        <end position="25"/>
    </location>
</feature>
<keyword evidence="3" id="KW-1185">Reference proteome</keyword>
<reference evidence="2 3" key="1">
    <citation type="submission" date="2019-07" db="EMBL/GenBank/DDBJ databases">
        <title>WGS assembly of Gossypium tomentosum.</title>
        <authorList>
            <person name="Chen Z.J."/>
            <person name="Sreedasyam A."/>
            <person name="Ando A."/>
            <person name="Song Q."/>
            <person name="De L."/>
            <person name="Hulse-Kemp A."/>
            <person name="Ding M."/>
            <person name="Ye W."/>
            <person name="Kirkbride R."/>
            <person name="Jenkins J."/>
            <person name="Plott C."/>
            <person name="Lovell J."/>
            <person name="Lin Y.-M."/>
            <person name="Vaughn R."/>
            <person name="Liu B."/>
            <person name="Li W."/>
            <person name="Simpson S."/>
            <person name="Scheffler B."/>
            <person name="Saski C."/>
            <person name="Grover C."/>
            <person name="Hu G."/>
            <person name="Conover J."/>
            <person name="Carlson J."/>
            <person name="Shu S."/>
            <person name="Boston L."/>
            <person name="Williams M."/>
            <person name="Peterson D."/>
            <person name="Mcgee K."/>
            <person name="Jones D."/>
            <person name="Wendel J."/>
            <person name="Stelly D."/>
            <person name="Grimwood J."/>
            <person name="Schmutz J."/>
        </authorList>
    </citation>
    <scope>NUCLEOTIDE SEQUENCE [LARGE SCALE GENOMIC DNA]</scope>
    <source>
        <strain evidence="2">7179.01</strain>
    </source>
</reference>
<name>A0A5D2RQ11_GOSTO</name>
<evidence type="ECO:0000313" key="3">
    <source>
        <dbReference type="Proteomes" id="UP000322667"/>
    </source>
</evidence>
<protein>
    <submittedName>
        <fullName evidence="2">Uncharacterized protein</fullName>
    </submittedName>
</protein>
<evidence type="ECO:0000313" key="2">
    <source>
        <dbReference type="EMBL" id="TYI42891.1"/>
    </source>
</evidence>
<accession>A0A5D2RQ11</accession>
<organism evidence="2 3">
    <name type="scientific">Gossypium tomentosum</name>
    <name type="common">Hawaiian cotton</name>
    <name type="synonym">Gossypium sandvicense</name>
    <dbReference type="NCBI Taxonomy" id="34277"/>
    <lineage>
        <taxon>Eukaryota</taxon>
        <taxon>Viridiplantae</taxon>
        <taxon>Streptophyta</taxon>
        <taxon>Embryophyta</taxon>
        <taxon>Tracheophyta</taxon>
        <taxon>Spermatophyta</taxon>
        <taxon>Magnoliopsida</taxon>
        <taxon>eudicotyledons</taxon>
        <taxon>Gunneridae</taxon>
        <taxon>Pentapetalae</taxon>
        <taxon>rosids</taxon>
        <taxon>malvids</taxon>
        <taxon>Malvales</taxon>
        <taxon>Malvaceae</taxon>
        <taxon>Malvoideae</taxon>
        <taxon>Gossypium</taxon>
    </lineage>
</organism>
<dbReference type="EMBL" id="CM017610">
    <property type="protein sequence ID" value="TYI42891.1"/>
    <property type="molecule type" value="Genomic_DNA"/>
</dbReference>
<proteinExistence type="predicted"/>
<feature type="region of interest" description="Disordered" evidence="1">
    <location>
        <begin position="110"/>
        <end position="129"/>
    </location>
</feature>